<dbReference type="Proteomes" id="UP000299102">
    <property type="component" value="Unassembled WGS sequence"/>
</dbReference>
<keyword evidence="1" id="KW-0812">Transmembrane</keyword>
<keyword evidence="1" id="KW-0472">Membrane</keyword>
<protein>
    <submittedName>
        <fullName evidence="2">Uncharacterized protein</fullName>
    </submittedName>
</protein>
<gene>
    <name evidence="2" type="ORF">EVAR_51987_1</name>
</gene>
<proteinExistence type="predicted"/>
<feature type="transmembrane region" description="Helical" evidence="1">
    <location>
        <begin position="32"/>
        <end position="55"/>
    </location>
</feature>
<keyword evidence="3" id="KW-1185">Reference proteome</keyword>
<evidence type="ECO:0000313" key="2">
    <source>
        <dbReference type="EMBL" id="GBP69822.1"/>
    </source>
</evidence>
<dbReference type="EMBL" id="BGZK01001053">
    <property type="protein sequence ID" value="GBP69822.1"/>
    <property type="molecule type" value="Genomic_DNA"/>
</dbReference>
<reference evidence="2 3" key="1">
    <citation type="journal article" date="2019" name="Commun. Biol.">
        <title>The bagworm genome reveals a unique fibroin gene that provides high tensile strength.</title>
        <authorList>
            <person name="Kono N."/>
            <person name="Nakamura H."/>
            <person name="Ohtoshi R."/>
            <person name="Tomita M."/>
            <person name="Numata K."/>
            <person name="Arakawa K."/>
        </authorList>
    </citation>
    <scope>NUCLEOTIDE SEQUENCE [LARGE SCALE GENOMIC DNA]</scope>
</reference>
<evidence type="ECO:0000256" key="1">
    <source>
        <dbReference type="SAM" id="Phobius"/>
    </source>
</evidence>
<keyword evidence="1" id="KW-1133">Transmembrane helix</keyword>
<dbReference type="AlphaFoldDB" id="A0A4C1Y4R8"/>
<organism evidence="2 3">
    <name type="scientific">Eumeta variegata</name>
    <name type="common">Bagworm moth</name>
    <name type="synonym">Eumeta japonica</name>
    <dbReference type="NCBI Taxonomy" id="151549"/>
    <lineage>
        <taxon>Eukaryota</taxon>
        <taxon>Metazoa</taxon>
        <taxon>Ecdysozoa</taxon>
        <taxon>Arthropoda</taxon>
        <taxon>Hexapoda</taxon>
        <taxon>Insecta</taxon>
        <taxon>Pterygota</taxon>
        <taxon>Neoptera</taxon>
        <taxon>Endopterygota</taxon>
        <taxon>Lepidoptera</taxon>
        <taxon>Glossata</taxon>
        <taxon>Ditrysia</taxon>
        <taxon>Tineoidea</taxon>
        <taxon>Psychidae</taxon>
        <taxon>Oiketicinae</taxon>
        <taxon>Eumeta</taxon>
    </lineage>
</organism>
<sequence length="104" mass="12002">MVEEVHVNFYDMVRVYIRNQEVVVWRRGIPEIVTTTYIAVIEAIVLYALYAWVLATRKLRVPKKLNTAQRSAALKAYQAHGMGFLQSRSLKSRKTRLSSMAQMA</sequence>
<accession>A0A4C1Y4R8</accession>
<evidence type="ECO:0000313" key="3">
    <source>
        <dbReference type="Proteomes" id="UP000299102"/>
    </source>
</evidence>
<name>A0A4C1Y4R8_EUMVA</name>
<comment type="caution">
    <text evidence="2">The sequence shown here is derived from an EMBL/GenBank/DDBJ whole genome shotgun (WGS) entry which is preliminary data.</text>
</comment>